<dbReference type="PROSITE" id="PS52016">
    <property type="entry name" value="TONB_DEPENDENT_REC_3"/>
    <property type="match status" value="1"/>
</dbReference>
<keyword evidence="8" id="KW-0675">Receptor</keyword>
<dbReference type="InterPro" id="IPR000531">
    <property type="entry name" value="Beta-barrel_TonB"/>
</dbReference>
<dbReference type="EMBL" id="JBHTKY010000009">
    <property type="protein sequence ID" value="MFD1165588.1"/>
    <property type="molecule type" value="Genomic_DNA"/>
</dbReference>
<evidence type="ECO:0000256" key="9">
    <source>
        <dbReference type="ARBA" id="ARBA00023237"/>
    </source>
</evidence>
<comment type="subcellular location">
    <subcellularLocation>
        <location evidence="1 10">Cell outer membrane</location>
        <topology evidence="1 10">Multi-pass membrane protein</topology>
    </subcellularLocation>
</comment>
<name>A0ABW3RKJ4_9SPHI</name>
<dbReference type="InterPro" id="IPR008969">
    <property type="entry name" value="CarboxyPept-like_regulatory"/>
</dbReference>
<protein>
    <submittedName>
        <fullName evidence="14">SusC/RagA family TonB-linked outer membrane protein</fullName>
    </submittedName>
</protein>
<dbReference type="NCBIfam" id="TIGR04057">
    <property type="entry name" value="SusC_RagA_signa"/>
    <property type="match status" value="1"/>
</dbReference>
<evidence type="ECO:0000256" key="4">
    <source>
        <dbReference type="ARBA" id="ARBA00022692"/>
    </source>
</evidence>
<gene>
    <name evidence="14" type="ORF">ACFQ2C_08235</name>
</gene>
<comment type="caution">
    <text evidence="14">The sequence shown here is derived from an EMBL/GenBank/DDBJ whole genome shotgun (WGS) entry which is preliminary data.</text>
</comment>
<evidence type="ECO:0000256" key="1">
    <source>
        <dbReference type="ARBA" id="ARBA00004571"/>
    </source>
</evidence>
<dbReference type="InterPro" id="IPR023996">
    <property type="entry name" value="TonB-dep_OMP_SusC/RagA"/>
</dbReference>
<keyword evidence="15" id="KW-1185">Reference proteome</keyword>
<dbReference type="Gene3D" id="2.40.170.20">
    <property type="entry name" value="TonB-dependent receptor, beta-barrel domain"/>
    <property type="match status" value="1"/>
</dbReference>
<feature type="domain" description="TonB-dependent receptor plug" evidence="13">
    <location>
        <begin position="136"/>
        <end position="243"/>
    </location>
</feature>
<dbReference type="NCBIfam" id="TIGR04056">
    <property type="entry name" value="OMP_RagA_SusC"/>
    <property type="match status" value="1"/>
</dbReference>
<keyword evidence="7 10" id="KW-0472">Membrane</keyword>
<proteinExistence type="inferred from homology"/>
<dbReference type="Pfam" id="PF13715">
    <property type="entry name" value="CarbopepD_reg_2"/>
    <property type="match status" value="1"/>
</dbReference>
<evidence type="ECO:0000256" key="3">
    <source>
        <dbReference type="ARBA" id="ARBA00022452"/>
    </source>
</evidence>
<dbReference type="Gene3D" id="2.170.130.10">
    <property type="entry name" value="TonB-dependent receptor, plug domain"/>
    <property type="match status" value="1"/>
</dbReference>
<evidence type="ECO:0000259" key="12">
    <source>
        <dbReference type="Pfam" id="PF00593"/>
    </source>
</evidence>
<keyword evidence="5" id="KW-0732">Signal</keyword>
<evidence type="ECO:0000313" key="14">
    <source>
        <dbReference type="EMBL" id="MFD1165588.1"/>
    </source>
</evidence>
<comment type="similarity">
    <text evidence="10 11">Belongs to the TonB-dependent receptor family.</text>
</comment>
<evidence type="ECO:0000259" key="13">
    <source>
        <dbReference type="Pfam" id="PF07715"/>
    </source>
</evidence>
<evidence type="ECO:0000256" key="5">
    <source>
        <dbReference type="ARBA" id="ARBA00022729"/>
    </source>
</evidence>
<dbReference type="InterPro" id="IPR036942">
    <property type="entry name" value="Beta-barrel_TonB_sf"/>
</dbReference>
<evidence type="ECO:0000256" key="10">
    <source>
        <dbReference type="PROSITE-ProRule" id="PRU01360"/>
    </source>
</evidence>
<evidence type="ECO:0000256" key="2">
    <source>
        <dbReference type="ARBA" id="ARBA00022448"/>
    </source>
</evidence>
<dbReference type="InterPro" id="IPR012910">
    <property type="entry name" value="Plug_dom"/>
</dbReference>
<evidence type="ECO:0000256" key="8">
    <source>
        <dbReference type="ARBA" id="ARBA00023170"/>
    </source>
</evidence>
<dbReference type="Pfam" id="PF07715">
    <property type="entry name" value="Plug"/>
    <property type="match status" value="1"/>
</dbReference>
<evidence type="ECO:0000256" key="6">
    <source>
        <dbReference type="ARBA" id="ARBA00023077"/>
    </source>
</evidence>
<dbReference type="Gene3D" id="2.60.40.1120">
    <property type="entry name" value="Carboxypeptidase-like, regulatory domain"/>
    <property type="match status" value="1"/>
</dbReference>
<dbReference type="InterPro" id="IPR037066">
    <property type="entry name" value="Plug_dom_sf"/>
</dbReference>
<dbReference type="SUPFAM" id="SSF49464">
    <property type="entry name" value="Carboxypeptidase regulatory domain-like"/>
    <property type="match status" value="1"/>
</dbReference>
<keyword evidence="6 11" id="KW-0798">TonB box</keyword>
<feature type="domain" description="TonB-dependent receptor-like beta-barrel" evidence="12">
    <location>
        <begin position="472"/>
        <end position="832"/>
    </location>
</feature>
<keyword evidence="3 10" id="KW-1134">Transmembrane beta strand</keyword>
<dbReference type="InterPro" id="IPR039426">
    <property type="entry name" value="TonB-dep_rcpt-like"/>
</dbReference>
<dbReference type="SUPFAM" id="SSF56935">
    <property type="entry name" value="Porins"/>
    <property type="match status" value="1"/>
</dbReference>
<dbReference type="RefSeq" id="WP_380895721.1">
    <property type="nucleotide sequence ID" value="NZ_JBHTKY010000009.1"/>
</dbReference>
<dbReference type="Pfam" id="PF00593">
    <property type="entry name" value="TonB_dep_Rec_b-barrel"/>
    <property type="match status" value="1"/>
</dbReference>
<keyword evidence="9 10" id="KW-0998">Cell outer membrane</keyword>
<keyword evidence="2 10" id="KW-0813">Transport</keyword>
<reference evidence="15" key="1">
    <citation type="journal article" date="2019" name="Int. J. Syst. Evol. Microbiol.">
        <title>The Global Catalogue of Microorganisms (GCM) 10K type strain sequencing project: providing services to taxonomists for standard genome sequencing and annotation.</title>
        <authorList>
            <consortium name="The Broad Institute Genomics Platform"/>
            <consortium name="The Broad Institute Genome Sequencing Center for Infectious Disease"/>
            <person name="Wu L."/>
            <person name="Ma J."/>
        </authorList>
    </citation>
    <scope>NUCLEOTIDE SEQUENCE [LARGE SCALE GENOMIC DNA]</scope>
    <source>
        <strain evidence="15">CCUG 52468</strain>
    </source>
</reference>
<dbReference type="PANTHER" id="PTHR30069">
    <property type="entry name" value="TONB-DEPENDENT OUTER MEMBRANE RECEPTOR"/>
    <property type="match status" value="1"/>
</dbReference>
<dbReference type="PANTHER" id="PTHR30069:SF29">
    <property type="entry name" value="HEMOGLOBIN AND HEMOGLOBIN-HAPTOGLOBIN-BINDING PROTEIN 1-RELATED"/>
    <property type="match status" value="1"/>
</dbReference>
<dbReference type="InterPro" id="IPR023997">
    <property type="entry name" value="TonB-dep_OMP_SusC/RagA_CS"/>
</dbReference>
<sequence length="1081" mass="119537">MINKKKFKQEKNWHNVYVINSFYPKEVFIIFLFLLFSLQSFGQTIVQGIVIDKSNNPLSGVSIVEKGTRNGTSTNDNGEFTLKLTKPNAIIIANYVGMKTIEHVIKEPGKQIIVLETGNTNIDEVLVVGYGKQSRETLTTSVSKLDNKTLESIPFTNPTSALQGSLPGVRVQSTSGQPGAKARVIVRGGTSINNPNGATPLYIVDGIIRSDMDNINPEDIESLQVLKDAASTSIYGARGSNGVVIITTKTGANKPAEITYSYNLTSSSPGKTFDLVGAQDYIHFQRLGTYESGQYNPSILTQLSSATSAGTGNDLSKNTAYTTQYLNSENQHKLNEGWSSMPDPLDPTKTIIFRSTDFQDVLLQNSFSHNHNVSVSGGNEKATFYSNVGYLTNNGIAINTNYSRVNFNSRGDLKVNDYLKFGAQVMYAKTKNQQVPSVGGATASEFFKRSIATAPTTKYQFEDGTLAPGQLQSIGNPEYILNSFDTRNVRDDLTLSLTSEVKILENLKFEPQVSYYKSVLDSRLFTKSYLNGPTTPINTRNSNASYYNLEQFQFDGVFSYQKTFGLKHNLDGTAGFAYFGQNINDLNAAGRGAASDLIVTLNSASEAVTVASTETERSLYGFFASVNYNFDQKYLLTVNSRYDGASNLGANNKWGLFPGISIGWNVHKENLWKKFLSEDVLKLKLRGSYGINGNISGLGPYQAQGEYSVGNRYNGNAAIINTILANDDLKWEKSKTFNLGFDANIFNGKLNLIFDAYRKVTDNLLTNMSLPHSSGISTILTNLGSLENKGVELELSSNILSNGNFQWQIAFNAGYVKNKILKLPNNGIENNRIGGFYVWDSERNDYAWMGGLQEGGTIGDMYAYKQLGIYSTDAEAANAPLDMLVVPTDKTKHGGDVNWADLDNNNIIDNKDRVNVGNIYPKWTGGFSNTFGYKDLSLFIRLDFTTGHTIYNEPRARLLGQFSGHMGLSTEIFNSWQKDGDKTDIPKFYWADQNVMQNLYRGNSFYYEKGDFLAIREITLSYKIPSALIGKIGLNNLRLNITGNNLHYFTNYKSLNPEEGGTDNGSYPIPRNIIFGAKVMF</sequence>
<dbReference type="Proteomes" id="UP001597205">
    <property type="component" value="Unassembled WGS sequence"/>
</dbReference>
<keyword evidence="4 10" id="KW-0812">Transmembrane</keyword>
<organism evidence="14 15">
    <name type="scientific">Sphingobacterium daejeonense</name>
    <dbReference type="NCBI Taxonomy" id="371142"/>
    <lineage>
        <taxon>Bacteria</taxon>
        <taxon>Pseudomonadati</taxon>
        <taxon>Bacteroidota</taxon>
        <taxon>Sphingobacteriia</taxon>
        <taxon>Sphingobacteriales</taxon>
        <taxon>Sphingobacteriaceae</taxon>
        <taxon>Sphingobacterium</taxon>
    </lineage>
</organism>
<accession>A0ABW3RKJ4</accession>
<evidence type="ECO:0000256" key="7">
    <source>
        <dbReference type="ARBA" id="ARBA00023136"/>
    </source>
</evidence>
<evidence type="ECO:0000313" key="15">
    <source>
        <dbReference type="Proteomes" id="UP001597205"/>
    </source>
</evidence>
<evidence type="ECO:0000256" key="11">
    <source>
        <dbReference type="RuleBase" id="RU003357"/>
    </source>
</evidence>